<name>A0A3P1T8S3_9ACTN</name>
<dbReference type="InterPro" id="IPR016040">
    <property type="entry name" value="NAD(P)-bd_dom"/>
</dbReference>
<dbReference type="OrthoDB" id="9774199at2"/>
<dbReference type="RefSeq" id="WP_124843770.1">
    <property type="nucleotide sequence ID" value="NZ_JAUNKP010000047.1"/>
</dbReference>
<dbReference type="GO" id="GO:0044877">
    <property type="term" value="F:protein-containing complex binding"/>
    <property type="evidence" value="ECO:0007669"/>
    <property type="project" value="TreeGrafter"/>
</dbReference>
<accession>A0A3P1T8S3</accession>
<dbReference type="AlphaFoldDB" id="A0A3P1T8S3"/>
<gene>
    <name evidence="2" type="ORF">EII34_05550</name>
</gene>
<sequence length="299" mass="32724">MAQTVLLAGATGYLGRFIAAELHRRGLKVRAVVRDHQRALRPGPWDSPSIDGFVDDWAVGEVTNPSFIADVARGTDCVISALGVTRQKTDPWDIDHRANLAILRSAERHGAKAFCYVNVLGGDACPAQLTRAKTAFVKDLTISAIPSQIVNPPGYFSDMMQILRMARRGRVLIVRPEVRINPVHGADLAAYCVDRLTSGAAGTWNVGGPEVFTWQGLAECAFQALGRPVRITRLAPWLMTAAPSLLGILSPRKADAMRFVSWSMLHDCVGEPTGTHTLLDFFKRHASGFEENARRRRSA</sequence>
<dbReference type="PANTHER" id="PTHR12126:SF11">
    <property type="entry name" value="NADH DEHYDROGENASE [UBIQUINONE] 1 ALPHA SUBCOMPLEX SUBUNIT 9, MITOCHONDRIAL"/>
    <property type="match status" value="1"/>
</dbReference>
<evidence type="ECO:0000259" key="1">
    <source>
        <dbReference type="Pfam" id="PF13460"/>
    </source>
</evidence>
<dbReference type="InterPro" id="IPR036291">
    <property type="entry name" value="NAD(P)-bd_dom_sf"/>
</dbReference>
<dbReference type="SUPFAM" id="SSF51735">
    <property type="entry name" value="NAD(P)-binding Rossmann-fold domains"/>
    <property type="match status" value="1"/>
</dbReference>
<organism evidence="2 3">
    <name type="scientific">Arachnia propionica</name>
    <dbReference type="NCBI Taxonomy" id="1750"/>
    <lineage>
        <taxon>Bacteria</taxon>
        <taxon>Bacillati</taxon>
        <taxon>Actinomycetota</taxon>
        <taxon>Actinomycetes</taxon>
        <taxon>Propionibacteriales</taxon>
        <taxon>Propionibacteriaceae</taxon>
        <taxon>Arachnia</taxon>
    </lineage>
</organism>
<dbReference type="Proteomes" id="UP000280819">
    <property type="component" value="Unassembled WGS sequence"/>
</dbReference>
<evidence type="ECO:0000313" key="2">
    <source>
        <dbReference type="EMBL" id="RRD05678.1"/>
    </source>
</evidence>
<proteinExistence type="predicted"/>
<comment type="caution">
    <text evidence="2">The sequence shown here is derived from an EMBL/GenBank/DDBJ whole genome shotgun (WGS) entry which is preliminary data.</text>
</comment>
<dbReference type="EMBL" id="RQZG01000005">
    <property type="protein sequence ID" value="RRD05678.1"/>
    <property type="molecule type" value="Genomic_DNA"/>
</dbReference>
<reference evidence="2 3" key="1">
    <citation type="submission" date="2018-11" db="EMBL/GenBank/DDBJ databases">
        <title>Genomes From Bacteria Associated with the Canine Oral Cavity: a Test Case for Automated Genome-Based Taxonomic Assignment.</title>
        <authorList>
            <person name="Coil D.A."/>
            <person name="Jospin G."/>
            <person name="Darling A.E."/>
            <person name="Wallis C."/>
            <person name="Davis I.J."/>
            <person name="Harris S."/>
            <person name="Eisen J.A."/>
            <person name="Holcombe L.J."/>
            <person name="O'Flynn C."/>
        </authorList>
    </citation>
    <scope>NUCLEOTIDE SEQUENCE [LARGE SCALE GENOMIC DNA]</scope>
    <source>
        <strain evidence="2 3">OH887_COT-365</strain>
    </source>
</reference>
<evidence type="ECO:0000313" key="3">
    <source>
        <dbReference type="Proteomes" id="UP000280819"/>
    </source>
</evidence>
<feature type="domain" description="NAD(P)-binding" evidence="1">
    <location>
        <begin position="9"/>
        <end position="136"/>
    </location>
</feature>
<dbReference type="Pfam" id="PF13460">
    <property type="entry name" value="NAD_binding_10"/>
    <property type="match status" value="1"/>
</dbReference>
<dbReference type="PANTHER" id="PTHR12126">
    <property type="entry name" value="NADH-UBIQUINONE OXIDOREDUCTASE 39 KDA SUBUNIT-RELATED"/>
    <property type="match status" value="1"/>
</dbReference>
<dbReference type="Gene3D" id="3.40.50.720">
    <property type="entry name" value="NAD(P)-binding Rossmann-like Domain"/>
    <property type="match status" value="1"/>
</dbReference>
<protein>
    <submittedName>
        <fullName evidence="2">NAD-dependent epimerase/dehydratase family protein</fullName>
    </submittedName>
</protein>
<dbReference type="InterPro" id="IPR051207">
    <property type="entry name" value="ComplexI_NDUFA9_subunit"/>
</dbReference>